<feature type="coiled-coil region" evidence="1">
    <location>
        <begin position="228"/>
        <end position="255"/>
    </location>
</feature>
<feature type="coiled-coil region" evidence="1">
    <location>
        <begin position="26"/>
        <end position="80"/>
    </location>
</feature>
<organism evidence="4">
    <name type="scientific">Onchocerca flexuosa</name>
    <dbReference type="NCBI Taxonomy" id="387005"/>
    <lineage>
        <taxon>Eukaryota</taxon>
        <taxon>Metazoa</taxon>
        <taxon>Ecdysozoa</taxon>
        <taxon>Nematoda</taxon>
        <taxon>Chromadorea</taxon>
        <taxon>Rhabditida</taxon>
        <taxon>Spirurina</taxon>
        <taxon>Spiruromorpha</taxon>
        <taxon>Filarioidea</taxon>
        <taxon>Onchocercidae</taxon>
        <taxon>Onchocerca</taxon>
    </lineage>
</organism>
<proteinExistence type="predicted"/>
<reference evidence="4" key="1">
    <citation type="submission" date="2016-06" db="UniProtKB">
        <authorList>
            <consortium name="WormBaseParasite"/>
        </authorList>
    </citation>
    <scope>IDENTIFICATION</scope>
</reference>
<accession>A0A183H1W1</accession>
<evidence type="ECO:0000313" key="4">
    <source>
        <dbReference type="WBParaSite" id="OFLC_0000147001-mRNA-1"/>
    </source>
</evidence>
<name>A0A183H1W1_9BILA</name>
<dbReference type="GO" id="GO:0035869">
    <property type="term" value="C:ciliary transition zone"/>
    <property type="evidence" value="ECO:0007669"/>
    <property type="project" value="TreeGrafter"/>
</dbReference>
<dbReference type="AlphaFoldDB" id="A0A183H1W1"/>
<dbReference type="STRING" id="387005.A0A183H1W1"/>
<keyword evidence="1" id="KW-0175">Coiled coil</keyword>
<keyword evidence="3" id="KW-1185">Reference proteome</keyword>
<reference evidence="2 3" key="2">
    <citation type="submission" date="2018-11" db="EMBL/GenBank/DDBJ databases">
        <authorList>
            <consortium name="Pathogen Informatics"/>
        </authorList>
    </citation>
    <scope>NUCLEOTIDE SEQUENCE [LARGE SCALE GENOMIC DNA]</scope>
</reference>
<dbReference type="EMBL" id="UZAJ01000698">
    <property type="protein sequence ID" value="VDO29662.1"/>
    <property type="molecule type" value="Genomic_DNA"/>
</dbReference>
<dbReference type="InterPro" id="IPR031139">
    <property type="entry name" value="RPGRIP1_fam"/>
</dbReference>
<evidence type="ECO:0000313" key="3">
    <source>
        <dbReference type="Proteomes" id="UP000267606"/>
    </source>
</evidence>
<evidence type="ECO:0000256" key="1">
    <source>
        <dbReference type="SAM" id="Coils"/>
    </source>
</evidence>
<dbReference type="PANTHER" id="PTHR14240">
    <property type="entry name" value="RETINITIS PIGMENTOSA GTPASE REGULATOR-INTERACTING PROTEIN"/>
    <property type="match status" value="1"/>
</dbReference>
<dbReference type="GO" id="GO:1905515">
    <property type="term" value="P:non-motile cilium assembly"/>
    <property type="evidence" value="ECO:0007669"/>
    <property type="project" value="TreeGrafter"/>
</dbReference>
<dbReference type="Proteomes" id="UP000267606">
    <property type="component" value="Unassembled WGS sequence"/>
</dbReference>
<gene>
    <name evidence="2" type="ORF">OFLC_LOCUS1471</name>
</gene>
<feature type="coiled-coil region" evidence="1">
    <location>
        <begin position="154"/>
        <end position="202"/>
    </location>
</feature>
<dbReference type="WBParaSite" id="OFLC_0000147001-mRNA-1">
    <property type="protein sequence ID" value="OFLC_0000147001-mRNA-1"/>
    <property type="gene ID" value="OFLC_0000147001"/>
</dbReference>
<protein>
    <submittedName>
        <fullName evidence="2 4">Uncharacterized protein</fullName>
    </submittedName>
</protein>
<sequence>MVLRPSIEKWSRQELEDRYHIIYQQYHSLKRSYDDLETKLKQSNARLKRMVGNGKDCDNDAELIKENRLLTNKLKNLKQQILNYSRPGTSTQYLSSPQVRLPLQRPKTAFSRKPHPIQRTISPPSQSVNIQQKSTIDVSKASDSKSLLTDKTLFVKLNRELQEKDNECALLSSKFNNVKQQLEKLKDEYDQLLEQFQSKKQEDFKSQQQLNELPLSADITNAKRSKNIQIMEEELKITRQENKMLREANEKLVEKFVFDAC</sequence>
<evidence type="ECO:0000313" key="2">
    <source>
        <dbReference type="EMBL" id="VDO29662.1"/>
    </source>
</evidence>
<dbReference type="PANTHER" id="PTHR14240:SF1">
    <property type="entry name" value="PROTEIN FANTOM-RELATED"/>
    <property type="match status" value="1"/>
</dbReference>
<dbReference type="Gene3D" id="1.20.5.110">
    <property type="match status" value="1"/>
</dbReference>